<evidence type="ECO:0000256" key="1">
    <source>
        <dbReference type="SAM" id="Phobius"/>
    </source>
</evidence>
<keyword evidence="1" id="KW-0472">Membrane</keyword>
<organism evidence="2 3">
    <name type="scientific">Aspergillus luchuensis (strain CBS 106.47)</name>
    <dbReference type="NCBI Taxonomy" id="1137211"/>
    <lineage>
        <taxon>Eukaryota</taxon>
        <taxon>Fungi</taxon>
        <taxon>Dikarya</taxon>
        <taxon>Ascomycota</taxon>
        <taxon>Pezizomycotina</taxon>
        <taxon>Eurotiomycetes</taxon>
        <taxon>Eurotiomycetidae</taxon>
        <taxon>Eurotiales</taxon>
        <taxon>Aspergillaceae</taxon>
        <taxon>Aspergillus</taxon>
        <taxon>Aspergillus subgen. Circumdati</taxon>
    </lineage>
</organism>
<keyword evidence="1" id="KW-1133">Transmembrane helix</keyword>
<dbReference type="VEuPathDB" id="FungiDB:ASPFODRAFT_535987"/>
<feature type="transmembrane region" description="Helical" evidence="1">
    <location>
        <begin position="172"/>
        <end position="193"/>
    </location>
</feature>
<proteinExistence type="predicted"/>
<name>A0A1M3TNA7_ASPLC</name>
<keyword evidence="1" id="KW-0812">Transmembrane</keyword>
<sequence>MLRMVLYCIHQYAATIRSTTPLTPDAVSQTASIAMSDIDGLLNIQPFSFLTSLHALFSGGVTLASSQRMACQLVGCGAILRRRKRRGSGPAAAFQSVSRWHETSGDIFSSSSPVLFLFVISLAPVSESINCRPICTRNHPFSDGSRTTREKEDLLFCLSLFSSSRTARPWSTVAYCSITAIFFFSFLSTPWILPQPP</sequence>
<accession>A0A1M3TNA7</accession>
<evidence type="ECO:0000313" key="3">
    <source>
        <dbReference type="Proteomes" id="UP000184063"/>
    </source>
</evidence>
<dbReference type="Proteomes" id="UP000184063">
    <property type="component" value="Unassembled WGS sequence"/>
</dbReference>
<reference evidence="3" key="1">
    <citation type="journal article" date="2017" name="Genome Biol.">
        <title>Comparative genomics reveals high biological diversity and specific adaptations in the industrially and medically important fungal genus Aspergillus.</title>
        <authorList>
            <person name="de Vries R.P."/>
            <person name="Riley R."/>
            <person name="Wiebenga A."/>
            <person name="Aguilar-Osorio G."/>
            <person name="Amillis S."/>
            <person name="Uchima C.A."/>
            <person name="Anderluh G."/>
            <person name="Asadollahi M."/>
            <person name="Askin M."/>
            <person name="Barry K."/>
            <person name="Battaglia E."/>
            <person name="Bayram O."/>
            <person name="Benocci T."/>
            <person name="Braus-Stromeyer S.A."/>
            <person name="Caldana C."/>
            <person name="Canovas D."/>
            <person name="Cerqueira G.C."/>
            <person name="Chen F."/>
            <person name="Chen W."/>
            <person name="Choi C."/>
            <person name="Clum A."/>
            <person name="Dos Santos R.A."/>
            <person name="Damasio A.R."/>
            <person name="Diallinas G."/>
            <person name="Emri T."/>
            <person name="Fekete E."/>
            <person name="Flipphi M."/>
            <person name="Freyberg S."/>
            <person name="Gallo A."/>
            <person name="Gournas C."/>
            <person name="Habgood R."/>
            <person name="Hainaut M."/>
            <person name="Harispe M.L."/>
            <person name="Henrissat B."/>
            <person name="Hilden K.S."/>
            <person name="Hope R."/>
            <person name="Hossain A."/>
            <person name="Karabika E."/>
            <person name="Karaffa L."/>
            <person name="Karanyi Z."/>
            <person name="Krasevec N."/>
            <person name="Kuo A."/>
            <person name="Kusch H."/>
            <person name="LaButti K."/>
            <person name="Lagendijk E.L."/>
            <person name="Lapidus A."/>
            <person name="Levasseur A."/>
            <person name="Lindquist E."/>
            <person name="Lipzen A."/>
            <person name="Logrieco A.F."/>
            <person name="MacCabe A."/>
            <person name="Maekelae M.R."/>
            <person name="Malavazi I."/>
            <person name="Melin P."/>
            <person name="Meyer V."/>
            <person name="Mielnichuk N."/>
            <person name="Miskei M."/>
            <person name="Molnar A.P."/>
            <person name="Mule G."/>
            <person name="Ngan C.Y."/>
            <person name="Orejas M."/>
            <person name="Orosz E."/>
            <person name="Ouedraogo J.P."/>
            <person name="Overkamp K.M."/>
            <person name="Park H.-S."/>
            <person name="Perrone G."/>
            <person name="Piumi F."/>
            <person name="Punt P.J."/>
            <person name="Ram A.F."/>
            <person name="Ramon A."/>
            <person name="Rauscher S."/>
            <person name="Record E."/>
            <person name="Riano-Pachon D.M."/>
            <person name="Robert V."/>
            <person name="Roehrig J."/>
            <person name="Ruller R."/>
            <person name="Salamov A."/>
            <person name="Salih N.S."/>
            <person name="Samson R.A."/>
            <person name="Sandor E."/>
            <person name="Sanguinetti M."/>
            <person name="Schuetze T."/>
            <person name="Sepcic K."/>
            <person name="Shelest E."/>
            <person name="Sherlock G."/>
            <person name="Sophianopoulou V."/>
            <person name="Squina F.M."/>
            <person name="Sun H."/>
            <person name="Susca A."/>
            <person name="Todd R.B."/>
            <person name="Tsang A."/>
            <person name="Unkles S.E."/>
            <person name="van de Wiele N."/>
            <person name="van Rossen-Uffink D."/>
            <person name="Oliveira J.V."/>
            <person name="Vesth T.C."/>
            <person name="Visser J."/>
            <person name="Yu J.-H."/>
            <person name="Zhou M."/>
            <person name="Andersen M.R."/>
            <person name="Archer D.B."/>
            <person name="Baker S.E."/>
            <person name="Benoit I."/>
            <person name="Brakhage A.A."/>
            <person name="Braus G.H."/>
            <person name="Fischer R."/>
            <person name="Frisvad J.C."/>
            <person name="Goldman G.H."/>
            <person name="Houbraken J."/>
            <person name="Oakley B."/>
            <person name="Pocsi I."/>
            <person name="Scazzocchio C."/>
            <person name="Seiboth B."/>
            <person name="vanKuyk P.A."/>
            <person name="Wortman J."/>
            <person name="Dyer P.S."/>
            <person name="Grigoriev I.V."/>
        </authorList>
    </citation>
    <scope>NUCLEOTIDE SEQUENCE [LARGE SCALE GENOMIC DNA]</scope>
    <source>
        <strain evidence="3">CBS 106.47</strain>
    </source>
</reference>
<evidence type="ECO:0000313" key="2">
    <source>
        <dbReference type="EMBL" id="OJZ88245.1"/>
    </source>
</evidence>
<dbReference type="AlphaFoldDB" id="A0A1M3TNA7"/>
<protein>
    <submittedName>
        <fullName evidence="2">Uncharacterized protein</fullName>
    </submittedName>
</protein>
<gene>
    <name evidence="2" type="ORF">ASPFODRAFT_535987</name>
</gene>
<dbReference type="EMBL" id="KV878239">
    <property type="protein sequence ID" value="OJZ88245.1"/>
    <property type="molecule type" value="Genomic_DNA"/>
</dbReference>